<evidence type="ECO:0000313" key="6">
    <source>
        <dbReference type="EMBL" id="TRX99418.1"/>
    </source>
</evidence>
<keyword evidence="4 5" id="KW-0067">ATP-binding</keyword>
<comment type="pathway">
    <text evidence="5">One-carbon metabolism; tetrahydrofolate interconversion.</text>
</comment>
<reference evidence="6 7" key="1">
    <citation type="submission" date="2019-07" db="EMBL/GenBank/DDBJ databases">
        <title>Genome sequence of Acholeplasma laidlawii strain with increased resistance to erythromycin.</title>
        <authorList>
            <person name="Medvedeva E.S."/>
            <person name="Baranova N.B."/>
            <person name="Siniagina M.N."/>
            <person name="Mouzykantov A."/>
            <person name="Chernova O.A."/>
            <person name="Chernov V.M."/>
        </authorList>
    </citation>
    <scope>NUCLEOTIDE SEQUENCE [LARGE SCALE GENOMIC DNA]</scope>
    <source>
        <strain evidence="6 7">PG8REry</strain>
    </source>
</reference>
<evidence type="ECO:0000256" key="2">
    <source>
        <dbReference type="ARBA" id="ARBA00022598"/>
    </source>
</evidence>
<proteinExistence type="inferred from homology"/>
<dbReference type="InterPro" id="IPR027417">
    <property type="entry name" value="P-loop_NTPase"/>
</dbReference>
<name>A0A553IGU1_ACHLA</name>
<evidence type="ECO:0000256" key="3">
    <source>
        <dbReference type="ARBA" id="ARBA00022741"/>
    </source>
</evidence>
<dbReference type="EMBL" id="VKID01000002">
    <property type="protein sequence ID" value="TRX99418.1"/>
    <property type="molecule type" value="Genomic_DNA"/>
</dbReference>
<dbReference type="GO" id="GO:0005524">
    <property type="term" value="F:ATP binding"/>
    <property type="evidence" value="ECO:0007669"/>
    <property type="project" value="UniProtKB-UniRule"/>
</dbReference>
<dbReference type="SUPFAM" id="SSF52540">
    <property type="entry name" value="P-loop containing nucleoside triphosphate hydrolases"/>
    <property type="match status" value="1"/>
</dbReference>
<dbReference type="NCBIfam" id="NF010030">
    <property type="entry name" value="PRK13505.1"/>
    <property type="match status" value="1"/>
</dbReference>
<comment type="similarity">
    <text evidence="5">Belongs to the formate--tetrahydrofolate ligase family.</text>
</comment>
<dbReference type="RefSeq" id="WP_012242006.1">
    <property type="nucleotide sequence ID" value="NZ_JACAOE010000002.1"/>
</dbReference>
<evidence type="ECO:0000256" key="1">
    <source>
        <dbReference type="ARBA" id="ARBA00022563"/>
    </source>
</evidence>
<dbReference type="Gene3D" id="3.30.1510.10">
    <property type="entry name" value="Domain 2, N(10)-formyltetrahydrofolate synthetase"/>
    <property type="match status" value="1"/>
</dbReference>
<dbReference type="OMA" id="KFWNLKC"/>
<organism evidence="6 7">
    <name type="scientific">Acholeplasma laidlawii</name>
    <dbReference type="NCBI Taxonomy" id="2148"/>
    <lineage>
        <taxon>Bacteria</taxon>
        <taxon>Bacillati</taxon>
        <taxon>Mycoplasmatota</taxon>
        <taxon>Mollicutes</taxon>
        <taxon>Acholeplasmatales</taxon>
        <taxon>Acholeplasmataceae</taxon>
        <taxon>Acholeplasma</taxon>
    </lineage>
</organism>
<dbReference type="Gene3D" id="3.40.50.300">
    <property type="entry name" value="P-loop containing nucleotide triphosphate hydrolases"/>
    <property type="match status" value="1"/>
</dbReference>
<comment type="caution">
    <text evidence="6">The sequence shown here is derived from an EMBL/GenBank/DDBJ whole genome shotgun (WGS) entry which is preliminary data.</text>
</comment>
<keyword evidence="1 5" id="KW-0554">One-carbon metabolism</keyword>
<dbReference type="GO" id="GO:0035999">
    <property type="term" value="P:tetrahydrofolate interconversion"/>
    <property type="evidence" value="ECO:0007669"/>
    <property type="project" value="UniProtKB-UniRule"/>
</dbReference>
<evidence type="ECO:0000313" key="7">
    <source>
        <dbReference type="Proteomes" id="UP000315938"/>
    </source>
</evidence>
<dbReference type="GO" id="GO:0004329">
    <property type="term" value="F:formate-tetrahydrofolate ligase activity"/>
    <property type="evidence" value="ECO:0007669"/>
    <property type="project" value="UniProtKB-UniRule"/>
</dbReference>
<dbReference type="GeneID" id="41338236"/>
<dbReference type="Gene3D" id="3.10.410.10">
    <property type="entry name" value="Formyltetrahydrofolate synthetase, domain 3"/>
    <property type="match status" value="1"/>
</dbReference>
<evidence type="ECO:0000256" key="4">
    <source>
        <dbReference type="ARBA" id="ARBA00022840"/>
    </source>
</evidence>
<dbReference type="HAMAP" id="MF_01543">
    <property type="entry name" value="FTHFS"/>
    <property type="match status" value="1"/>
</dbReference>
<protein>
    <recommendedName>
        <fullName evidence="5">Formate--tetrahydrofolate ligase</fullName>
        <ecNumber evidence="5">6.3.4.3</ecNumber>
    </recommendedName>
    <alternativeName>
        <fullName evidence="5">Formyltetrahydrofolate synthetase</fullName>
        <shortName evidence="5">FHS</shortName>
        <shortName evidence="5">FTHFS</shortName>
    </alternativeName>
</protein>
<accession>A0A553IGU1</accession>
<comment type="catalytic activity">
    <reaction evidence="5">
        <text>(6S)-5,6,7,8-tetrahydrofolate + formate + ATP = (6R)-10-formyltetrahydrofolate + ADP + phosphate</text>
        <dbReference type="Rhea" id="RHEA:20221"/>
        <dbReference type="ChEBI" id="CHEBI:15740"/>
        <dbReference type="ChEBI" id="CHEBI:30616"/>
        <dbReference type="ChEBI" id="CHEBI:43474"/>
        <dbReference type="ChEBI" id="CHEBI:57453"/>
        <dbReference type="ChEBI" id="CHEBI:195366"/>
        <dbReference type="ChEBI" id="CHEBI:456216"/>
        <dbReference type="EC" id="6.3.4.3"/>
    </reaction>
</comment>
<feature type="binding site" evidence="5">
    <location>
        <begin position="53"/>
        <end position="60"/>
    </location>
    <ligand>
        <name>ATP</name>
        <dbReference type="ChEBI" id="CHEBI:30616"/>
    </ligand>
</feature>
<dbReference type="AlphaFoldDB" id="A0A553IGU1"/>
<evidence type="ECO:0000256" key="5">
    <source>
        <dbReference type="HAMAP-Rule" id="MF_01543"/>
    </source>
</evidence>
<dbReference type="Proteomes" id="UP000315938">
    <property type="component" value="Unassembled WGS sequence"/>
</dbReference>
<dbReference type="EC" id="6.3.4.3" evidence="5"/>
<gene>
    <name evidence="5" type="primary">fhs</name>
    <name evidence="6" type="ORF">FNV44_06865</name>
</gene>
<keyword evidence="2 5" id="KW-0436">Ligase</keyword>
<dbReference type="Pfam" id="PF01268">
    <property type="entry name" value="FTHFS"/>
    <property type="match status" value="1"/>
</dbReference>
<dbReference type="InterPro" id="IPR000559">
    <property type="entry name" value="Formate_THF_ligase"/>
</dbReference>
<keyword evidence="3 5" id="KW-0547">Nucleotide-binding</keyword>
<sequence>MNTYNYLIDELHILDDEIISYGKDKFKIELSLQERLKDKAPGKLILVTSINPTSSGEGKTTLSIGLAQGFKKNGKDVMLALREPSMGPVFGMKGGATGGGVSILEPSLDIDLHFNGDIHALTSANNLLSAIIDNHMYFGNELNIKDVYWQRALDVNDRSLREVKTKARDDKFTITAASEMMAILALARDFKDLKERLNNILIGTDKDGKDLFVSDLKCADSLALLLKDAIKPNLVFAKEMVPALVHAGPFANIAHGCNSVIATNTALKLADYVITEAGFGADLGMEKFLHIKQPHLYTKASVVVVVATIKALKLHGGVTESNLDEPNIEALSKGLENIEKHLENIKLFGLNSVVALNKFDTDSEEELQFLKNWARINHLNYGISEGYSKGGEGTKDLAKLVEKVAYEPSKFKRIYSNEENHEYKIRKIAENIYGAKDVIFSQQAKKKLNQYKHLEIPICIAKTPLSLSGDPKLKGRPRDFVLEISDIKVSLGANLLVVLTKGINTMPGLNNRPRALDFKLDDKGELI</sequence>
<dbReference type="UniPathway" id="UPA00193"/>
<dbReference type="SMR" id="A0A553IGU1"/>